<dbReference type="AlphaFoldDB" id="A0A8R1XSA9"/>
<proteinExistence type="predicted"/>
<dbReference type="EMBL" id="CMVM020001046">
    <property type="status" value="NOT_ANNOTATED_CDS"/>
    <property type="molecule type" value="Genomic_DNA"/>
</dbReference>
<evidence type="ECO:0000313" key="2">
    <source>
        <dbReference type="Proteomes" id="UP000024404"/>
    </source>
</evidence>
<sequence length="97" mass="11531">MAYQKEMEFGGLSDIQLHSLRFRIPIFKNDFRNLCENSPMPIDDIFIQTLFNVRACNNGRGNVLHASFEVWLYFCHNKDFNSNHLEDYYSLCLVKLY</sequence>
<evidence type="ECO:0000313" key="1">
    <source>
        <dbReference type="EnsemblMetazoa" id="OVOC12956.1"/>
    </source>
</evidence>
<dbReference type="EnsemblMetazoa" id="OVOC12956.1">
    <property type="protein sequence ID" value="OVOC12956.1"/>
    <property type="gene ID" value="WBGene00249765"/>
</dbReference>
<keyword evidence="2" id="KW-1185">Reference proteome</keyword>
<accession>A0A8R1XSA9</accession>
<organism evidence="1 2">
    <name type="scientific">Onchocerca volvulus</name>
    <dbReference type="NCBI Taxonomy" id="6282"/>
    <lineage>
        <taxon>Eukaryota</taxon>
        <taxon>Metazoa</taxon>
        <taxon>Ecdysozoa</taxon>
        <taxon>Nematoda</taxon>
        <taxon>Chromadorea</taxon>
        <taxon>Rhabditida</taxon>
        <taxon>Spirurina</taxon>
        <taxon>Spiruromorpha</taxon>
        <taxon>Filarioidea</taxon>
        <taxon>Onchocercidae</taxon>
        <taxon>Onchocerca</taxon>
    </lineage>
</organism>
<name>A0A8R1XSA9_ONCVO</name>
<protein>
    <submittedName>
        <fullName evidence="1">Uncharacterized protein</fullName>
    </submittedName>
</protein>
<reference evidence="2" key="1">
    <citation type="submission" date="2013-10" db="EMBL/GenBank/DDBJ databases">
        <title>Genome sequencing of Onchocerca volvulus.</title>
        <authorList>
            <person name="Cotton J."/>
            <person name="Tsai J."/>
            <person name="Stanley E."/>
            <person name="Tracey A."/>
            <person name="Holroyd N."/>
            <person name="Lustigman S."/>
            <person name="Berriman M."/>
        </authorList>
    </citation>
    <scope>NUCLEOTIDE SEQUENCE</scope>
</reference>
<reference evidence="1" key="2">
    <citation type="submission" date="2022-06" db="UniProtKB">
        <authorList>
            <consortium name="EnsemblMetazoa"/>
        </authorList>
    </citation>
    <scope>IDENTIFICATION</scope>
</reference>
<dbReference type="Proteomes" id="UP000024404">
    <property type="component" value="Unassembled WGS sequence"/>
</dbReference>